<protein>
    <submittedName>
        <fullName evidence="3">Uncharacterized protein</fullName>
    </submittedName>
</protein>
<evidence type="ECO:0000256" key="2">
    <source>
        <dbReference type="SAM" id="Phobius"/>
    </source>
</evidence>
<dbReference type="Proteomes" id="UP000199150">
    <property type="component" value="Unassembled WGS sequence"/>
</dbReference>
<gene>
    <name evidence="3" type="ORF">SAMN02927928_1477</name>
</gene>
<dbReference type="EMBL" id="FMTS01000001">
    <property type="protein sequence ID" value="SCW47383.1"/>
    <property type="molecule type" value="Genomic_DNA"/>
</dbReference>
<keyword evidence="2" id="KW-0812">Transmembrane</keyword>
<evidence type="ECO:0000313" key="3">
    <source>
        <dbReference type="EMBL" id="SCW47383.1"/>
    </source>
</evidence>
<evidence type="ECO:0000256" key="1">
    <source>
        <dbReference type="SAM" id="MobiDB-lite"/>
    </source>
</evidence>
<keyword evidence="2" id="KW-1133">Transmembrane helix</keyword>
<dbReference type="AlphaFoldDB" id="A0A1G4QRX0"/>
<reference evidence="4" key="1">
    <citation type="submission" date="2016-10" db="EMBL/GenBank/DDBJ databases">
        <authorList>
            <person name="Varghese N."/>
            <person name="Submissions S."/>
        </authorList>
    </citation>
    <scope>NUCLEOTIDE SEQUENCE [LARGE SCALE GENOMIC DNA]</scope>
    <source>
        <strain evidence="4">CGMCC 1.3431</strain>
    </source>
</reference>
<feature type="transmembrane region" description="Helical" evidence="2">
    <location>
        <begin position="20"/>
        <end position="39"/>
    </location>
</feature>
<dbReference type="RefSeq" id="WP_090645561.1">
    <property type="nucleotide sequence ID" value="NZ_CBCRYE010000001.1"/>
</dbReference>
<proteinExistence type="predicted"/>
<name>A0A1G4QRX0_9CAUL</name>
<feature type="compositionally biased region" description="Polar residues" evidence="1">
    <location>
        <begin position="72"/>
        <end position="93"/>
    </location>
</feature>
<organism evidence="3 4">
    <name type="scientific">Asticcacaulis taihuensis</name>
    <dbReference type="NCBI Taxonomy" id="260084"/>
    <lineage>
        <taxon>Bacteria</taxon>
        <taxon>Pseudomonadati</taxon>
        <taxon>Pseudomonadota</taxon>
        <taxon>Alphaproteobacteria</taxon>
        <taxon>Caulobacterales</taxon>
        <taxon>Caulobacteraceae</taxon>
        <taxon>Asticcacaulis</taxon>
    </lineage>
</organism>
<accession>A0A1G4QRX0</accession>
<dbReference type="STRING" id="260084.SAMN02927928_1477"/>
<keyword evidence="2" id="KW-0472">Membrane</keyword>
<feature type="region of interest" description="Disordered" evidence="1">
    <location>
        <begin position="64"/>
        <end position="93"/>
    </location>
</feature>
<evidence type="ECO:0000313" key="4">
    <source>
        <dbReference type="Proteomes" id="UP000199150"/>
    </source>
</evidence>
<keyword evidence="4" id="KW-1185">Reference proteome</keyword>
<sequence length="93" mass="9646">MVTINNSQPPAQVNNSSNAGLIILALVILAAVIGGIWYFTTYGPIESTHTNTVDRTITRIEKAPAAVGNAVDNATSNPANTTAPSNTEPDPAQ</sequence>